<dbReference type="EMBL" id="JAGINW010000001">
    <property type="protein sequence ID" value="MBP2331019.1"/>
    <property type="molecule type" value="Genomic_DNA"/>
</dbReference>
<proteinExistence type="predicted"/>
<dbReference type="Proteomes" id="UP001519332">
    <property type="component" value="Unassembled WGS sequence"/>
</dbReference>
<evidence type="ECO:0000259" key="2">
    <source>
        <dbReference type="Pfam" id="PF06259"/>
    </source>
</evidence>
<gene>
    <name evidence="3" type="ORF">JOF56_011404</name>
</gene>
<dbReference type="InterPro" id="IPR029058">
    <property type="entry name" value="AB_hydrolase_fold"/>
</dbReference>
<evidence type="ECO:0000313" key="3">
    <source>
        <dbReference type="EMBL" id="MBP2331019.1"/>
    </source>
</evidence>
<dbReference type="RefSeq" id="WP_209647668.1">
    <property type="nucleotide sequence ID" value="NZ_JAGINW010000001.1"/>
</dbReference>
<comment type="caution">
    <text evidence="3">The sequence shown here is derived from an EMBL/GenBank/DDBJ whole genome shotgun (WGS) entry which is preliminary data.</text>
</comment>
<evidence type="ECO:0000256" key="1">
    <source>
        <dbReference type="SAM" id="MobiDB-lite"/>
    </source>
</evidence>
<protein>
    <recommendedName>
        <fullName evidence="2">DUF1023 domain-containing protein</fullName>
    </recommendedName>
</protein>
<keyword evidence="4" id="KW-1185">Reference proteome</keyword>
<organism evidence="3 4">
    <name type="scientific">Kibdelosporangium banguiense</name>
    <dbReference type="NCBI Taxonomy" id="1365924"/>
    <lineage>
        <taxon>Bacteria</taxon>
        <taxon>Bacillati</taxon>
        <taxon>Actinomycetota</taxon>
        <taxon>Actinomycetes</taxon>
        <taxon>Pseudonocardiales</taxon>
        <taxon>Pseudonocardiaceae</taxon>
        <taxon>Kibdelosporangium</taxon>
    </lineage>
</organism>
<reference evidence="3 4" key="1">
    <citation type="submission" date="2021-03" db="EMBL/GenBank/DDBJ databases">
        <title>Sequencing the genomes of 1000 actinobacteria strains.</title>
        <authorList>
            <person name="Klenk H.-P."/>
        </authorList>
    </citation>
    <scope>NUCLEOTIDE SEQUENCE [LARGE SCALE GENOMIC DNA]</scope>
    <source>
        <strain evidence="3 4">DSM 46670</strain>
    </source>
</reference>
<sequence>MASFGQVRTWNPDPLHASVGELNQRCDQLLGLADELAAACQPTGWVGDAAYAAARESRKRTDMVEERVAGVAAVRRALGEAADAVSALRHAVAEADSFAQAKGFVIGDDGSVNDAGPPREIPVEQARERDRVRTELTDRVDQILRRAQDIDEDLTTVVNRARAGQTLDGDPDGLTSAAQAGASRGGLSVLEPPKSGSVYDNAGWWDSLSATEQQQIIKQHPEWIGNRDGVPAAARDQANRARIPGERAALQRQIDELNARLRAIPSNQRDPRLMMFEQQKLRVEIEKAKAKLASIEAMEHILNKPGGRQLLVMDMSGDRAKAAIASGNVDAADHVAVFTPGMNSTVNGALDGYDNDMENLRVRAQRELERFGDGGTVAAITWLGYEPPSTSENPWDAAGQGLARDGANRLAPFLNGIDASRDNDPHMTALGHSYGSLTTGLALQQNTGVDDAVVFGSPGLGTSDPGKILVGQGQLYNLEADGDIVADLGDDMIHGIDPSNLPIPQLSTHDAVTPDGRPMHASSGHSEYTRDDTTSQYNMSVIVAGMPNRVVPN</sequence>
<feature type="region of interest" description="Disordered" evidence="1">
    <location>
        <begin position="162"/>
        <end position="193"/>
    </location>
</feature>
<dbReference type="InterPro" id="IPR010427">
    <property type="entry name" value="DUF1023"/>
</dbReference>
<feature type="domain" description="DUF1023" evidence="2">
    <location>
        <begin position="319"/>
        <end position="488"/>
    </location>
</feature>
<name>A0ABS4U2X5_9PSEU</name>
<accession>A0ABS4U2X5</accession>
<dbReference type="SUPFAM" id="SSF53474">
    <property type="entry name" value="alpha/beta-Hydrolases"/>
    <property type="match status" value="1"/>
</dbReference>
<evidence type="ECO:0000313" key="4">
    <source>
        <dbReference type="Proteomes" id="UP001519332"/>
    </source>
</evidence>
<dbReference type="Pfam" id="PF06259">
    <property type="entry name" value="Abhydrolase_8"/>
    <property type="match status" value="1"/>
</dbReference>